<evidence type="ECO:0000256" key="2">
    <source>
        <dbReference type="SAM" id="Phobius"/>
    </source>
</evidence>
<gene>
    <name evidence="3" type="ORF">FBZ82_101604</name>
</gene>
<organism evidence="3 4">
    <name type="scientific">Azospirillum brasilense</name>
    <dbReference type="NCBI Taxonomy" id="192"/>
    <lineage>
        <taxon>Bacteria</taxon>
        <taxon>Pseudomonadati</taxon>
        <taxon>Pseudomonadota</taxon>
        <taxon>Alphaproteobacteria</taxon>
        <taxon>Rhodospirillales</taxon>
        <taxon>Azospirillaceae</taxon>
        <taxon>Azospirillum</taxon>
    </lineage>
</organism>
<feature type="transmembrane region" description="Helical" evidence="2">
    <location>
        <begin position="214"/>
        <end position="232"/>
    </location>
</feature>
<dbReference type="AlphaFoldDB" id="A0A560BPR7"/>
<proteinExistence type="predicted"/>
<evidence type="ECO:0000313" key="4">
    <source>
        <dbReference type="Proteomes" id="UP000316083"/>
    </source>
</evidence>
<evidence type="ECO:0000256" key="1">
    <source>
        <dbReference type="SAM" id="MobiDB-lite"/>
    </source>
</evidence>
<feature type="transmembrane region" description="Helical" evidence="2">
    <location>
        <begin position="41"/>
        <end position="62"/>
    </location>
</feature>
<dbReference type="EMBL" id="VITF01000001">
    <property type="protein sequence ID" value="TWA74588.1"/>
    <property type="molecule type" value="Genomic_DNA"/>
</dbReference>
<feature type="compositionally biased region" description="Low complexity" evidence="1">
    <location>
        <begin position="290"/>
        <end position="305"/>
    </location>
</feature>
<reference evidence="3 4" key="1">
    <citation type="submission" date="2019-06" db="EMBL/GenBank/DDBJ databases">
        <title>Genomic Encyclopedia of Type Strains, Phase IV (KMG-V): Genome sequencing to study the core and pangenomes of soil and plant-associated prokaryotes.</title>
        <authorList>
            <person name="Whitman W."/>
        </authorList>
    </citation>
    <scope>NUCLEOTIDE SEQUENCE [LARGE SCALE GENOMIC DNA]</scope>
    <source>
        <strain evidence="3 4">BR 11796</strain>
    </source>
</reference>
<feature type="region of interest" description="Disordered" evidence="1">
    <location>
        <begin position="275"/>
        <end position="305"/>
    </location>
</feature>
<accession>A0A560BPR7</accession>
<comment type="caution">
    <text evidence="3">The sequence shown here is derived from an EMBL/GenBank/DDBJ whole genome shotgun (WGS) entry which is preliminary data.</text>
</comment>
<evidence type="ECO:0000313" key="3">
    <source>
        <dbReference type="EMBL" id="TWA74588.1"/>
    </source>
</evidence>
<keyword evidence="2" id="KW-1133">Transmembrane helix</keyword>
<keyword evidence="2" id="KW-0812">Transmembrane</keyword>
<dbReference type="Proteomes" id="UP000316083">
    <property type="component" value="Unassembled WGS sequence"/>
</dbReference>
<name>A0A560BPR7_AZOBR</name>
<protein>
    <submittedName>
        <fullName evidence="3">Uncharacterized protein</fullName>
    </submittedName>
</protein>
<keyword evidence="2" id="KW-0472">Membrane</keyword>
<sequence length="305" mass="31442">MSPGSSPDWTRLGNGGAGDARKVPVPLAGTGPMRLTLTTKIILLLQVALCFALLSTAALSYLKMERMVEDTVASRFTVALRGLAGEVEGAVSLGVSITALRNLDALIQRSMARDDRITGLVLFTDTGEVLAAAGRGAGHGGPVGTIPAGWKGAFARDGKSDRVAAVADGDSQALLLGIRNAFGGVAGGVALTYSLGEVQAGIRGTIPDLLLSGGINLVTGLLVTMVAVWLLLRPIQRRLREMTASINTLGMGEPPNVTPELAAFAPGLKEFADRILEQQQHGADEDHSRPAGPAAEAARPAGVTP</sequence>
<feature type="compositionally biased region" description="Basic and acidic residues" evidence="1">
    <location>
        <begin position="275"/>
        <end position="289"/>
    </location>
</feature>
<feature type="transmembrane region" description="Helical" evidence="2">
    <location>
        <begin position="181"/>
        <end position="202"/>
    </location>
</feature>